<dbReference type="Pfam" id="PF02922">
    <property type="entry name" value="CBM_48"/>
    <property type="match status" value="1"/>
</dbReference>
<evidence type="ECO:0000256" key="9">
    <source>
        <dbReference type="HAMAP-Rule" id="MF_00685"/>
    </source>
</evidence>
<dbReference type="HAMAP" id="MF_00685">
    <property type="entry name" value="GlgB"/>
    <property type="match status" value="1"/>
</dbReference>
<accession>A0A6J4J3M3</accession>
<dbReference type="InterPro" id="IPR054169">
    <property type="entry name" value="GlgB_N"/>
</dbReference>
<dbReference type="SUPFAM" id="SSF51445">
    <property type="entry name" value="(Trans)glycosidases"/>
    <property type="match status" value="1"/>
</dbReference>
<dbReference type="PANTHER" id="PTHR43651">
    <property type="entry name" value="1,4-ALPHA-GLUCAN-BRANCHING ENZYME"/>
    <property type="match status" value="1"/>
</dbReference>
<evidence type="ECO:0000313" key="12">
    <source>
        <dbReference type="EMBL" id="CAA9267091.1"/>
    </source>
</evidence>
<comment type="pathway">
    <text evidence="2 9">Glycan biosynthesis; glycogen biosynthesis.</text>
</comment>
<gene>
    <name evidence="9" type="primary">glgB</name>
    <name evidence="12" type="ORF">AVDCRST_MAG10-3099</name>
</gene>
<proteinExistence type="inferred from homology"/>
<dbReference type="SUPFAM" id="SSF81296">
    <property type="entry name" value="E set domains"/>
    <property type="match status" value="2"/>
</dbReference>
<dbReference type="NCBIfam" id="NF008967">
    <property type="entry name" value="PRK12313.1"/>
    <property type="match status" value="1"/>
</dbReference>
<dbReference type="GO" id="GO:0003844">
    <property type="term" value="F:1,4-alpha-glucan branching enzyme activity"/>
    <property type="evidence" value="ECO:0007669"/>
    <property type="project" value="UniProtKB-UniRule"/>
</dbReference>
<dbReference type="GO" id="GO:0005829">
    <property type="term" value="C:cytosol"/>
    <property type="evidence" value="ECO:0007669"/>
    <property type="project" value="TreeGrafter"/>
</dbReference>
<dbReference type="InterPro" id="IPR006407">
    <property type="entry name" value="GlgB"/>
</dbReference>
<comment type="similarity">
    <text evidence="3 9">Belongs to the glycosyl hydrolase 13 family. GlgB subfamily.</text>
</comment>
<sequence>MRGSTATVDLNALVDGTEADPHRILGPHGDLVRAWRPDASAVTLVLSDGSQVPMVQEHPAGVFVAKGVDLPPEGAADYRFEVAYPSGDSWRVDDPYRFWPTLGDVDLYLLGEGRHERLWHRLGARPTEHQGAAGTAFAVWAPGARSVRVVGDCNSWDGRQHPMRRIGSSGVWELFIPGIGHGSRYKYEILTAAGHITLKADPLATATQAPPETASMVYQSSYEWGDADWIQRRRDANPWTSPMSVYECHMASWRHVPEEGDRPLTYREMAEQLPAYLNEMGFTHVEFLPVAEHPFGGSWGYQVTAYYAPTARFGTPDDFRYLVDALHQAGIGVIVDWVPAHFPKDAFALAQFDGTALYEHADPRQGEHPDWGTLVFNFGRHEVSNFLLANALYWIEELHIDGLRVDAVASMLYLDYSREEGQWVPNKFGGRENLEAVEFLRQLNTLVHAEHPGVLTIAEESTSWPGVSRPVYLGGLGFGFKWNMGWMHDSLTYFSKEPVHRRHHHQQLTFGLLYAFSENFVLPISHDEVVHGKGSLINKMPGDKGARLAGLRALLAWMWAHPGKQLLFMGCEIGQEREWSHDRSLDWDLLGDPGHQGVQLLVRELNRIYLQEPALWQVDFEGEGFEWIDANDADQNVLSFCRYSEGRERSLACIANLSGTDRPGYRIGLPQQGSWEVALDTTMVNGGYRSTEPTPWHGFNQSLTIDLPSMSVVWLVNH</sequence>
<dbReference type="Gene3D" id="2.60.40.1180">
    <property type="entry name" value="Golgi alpha-mannosidase II"/>
    <property type="match status" value="1"/>
</dbReference>
<dbReference type="Gene3D" id="3.20.20.80">
    <property type="entry name" value="Glycosidases"/>
    <property type="match status" value="1"/>
</dbReference>
<dbReference type="GO" id="GO:0005978">
    <property type="term" value="P:glycogen biosynthetic process"/>
    <property type="evidence" value="ECO:0007669"/>
    <property type="project" value="UniProtKB-UniRule"/>
</dbReference>
<keyword evidence="5 9" id="KW-0328">Glycosyltransferase</keyword>
<dbReference type="InterPro" id="IPR014756">
    <property type="entry name" value="Ig_E-set"/>
</dbReference>
<dbReference type="SUPFAM" id="SSF51011">
    <property type="entry name" value="Glycosyl hydrolase domain"/>
    <property type="match status" value="1"/>
</dbReference>
<comment type="function">
    <text evidence="9">Catalyzes the formation of the alpha-1,6-glucosidic linkages in glycogen by scission of a 1,4-alpha-linked oligosaccharide from growing alpha-1,4-glucan chains and the subsequent attachment of the oligosaccharide to the alpha-1,6 position.</text>
</comment>
<keyword evidence="6 9" id="KW-0808">Transferase</keyword>
<dbReference type="Pfam" id="PF02806">
    <property type="entry name" value="Alpha-amylase_C"/>
    <property type="match status" value="1"/>
</dbReference>
<dbReference type="CDD" id="cd11322">
    <property type="entry name" value="AmyAc_Glg_BE"/>
    <property type="match status" value="1"/>
</dbReference>
<keyword evidence="8 9" id="KW-0119">Carbohydrate metabolism</keyword>
<keyword evidence="4 9" id="KW-0321">Glycogen metabolism</keyword>
<dbReference type="PANTHER" id="PTHR43651:SF3">
    <property type="entry name" value="1,4-ALPHA-GLUCAN-BRANCHING ENZYME"/>
    <property type="match status" value="1"/>
</dbReference>
<dbReference type="EMBL" id="CADCTB010000189">
    <property type="protein sequence ID" value="CAA9267091.1"/>
    <property type="molecule type" value="Genomic_DNA"/>
</dbReference>
<dbReference type="FunFam" id="3.20.20.80:FF:000003">
    <property type="entry name" value="1,4-alpha-glucan branching enzyme GlgB"/>
    <property type="match status" value="1"/>
</dbReference>
<evidence type="ECO:0000256" key="7">
    <source>
        <dbReference type="ARBA" id="ARBA00023056"/>
    </source>
</evidence>
<dbReference type="InterPro" id="IPR004193">
    <property type="entry name" value="Glyco_hydro_13_N"/>
</dbReference>
<dbReference type="Pfam" id="PF22019">
    <property type="entry name" value="GlgB_N"/>
    <property type="match status" value="1"/>
</dbReference>
<evidence type="ECO:0000256" key="10">
    <source>
        <dbReference type="PIRSR" id="PIRSR000463-1"/>
    </source>
</evidence>
<dbReference type="EC" id="2.4.1.18" evidence="9"/>
<dbReference type="PIRSF" id="PIRSF000463">
    <property type="entry name" value="GlgB"/>
    <property type="match status" value="1"/>
</dbReference>
<evidence type="ECO:0000256" key="4">
    <source>
        <dbReference type="ARBA" id="ARBA00022600"/>
    </source>
</evidence>
<dbReference type="Gene3D" id="2.60.40.10">
    <property type="entry name" value="Immunoglobulins"/>
    <property type="match status" value="2"/>
</dbReference>
<name>A0A6J4J3M3_9ACTN</name>
<keyword evidence="7 9" id="KW-0320">Glycogen biosynthesis</keyword>
<dbReference type="GO" id="GO:0004553">
    <property type="term" value="F:hydrolase activity, hydrolyzing O-glycosyl compounds"/>
    <property type="evidence" value="ECO:0007669"/>
    <property type="project" value="InterPro"/>
</dbReference>
<reference evidence="12" key="1">
    <citation type="submission" date="2020-02" db="EMBL/GenBank/DDBJ databases">
        <authorList>
            <person name="Meier V. D."/>
        </authorList>
    </citation>
    <scope>NUCLEOTIDE SEQUENCE</scope>
    <source>
        <strain evidence="12">AVDCRST_MAG10</strain>
    </source>
</reference>
<evidence type="ECO:0000256" key="6">
    <source>
        <dbReference type="ARBA" id="ARBA00022679"/>
    </source>
</evidence>
<protein>
    <recommendedName>
        <fullName evidence="9">1,4-alpha-glucan branching enzyme GlgB</fullName>
        <ecNumber evidence="9">2.4.1.18</ecNumber>
    </recommendedName>
    <alternativeName>
        <fullName evidence="9">1,4-alpha-D-glucan:1,4-alpha-D-glucan 6-glucosyl-transferase</fullName>
    </alternativeName>
    <alternativeName>
        <fullName evidence="9">Alpha-(1-&gt;4)-glucan branching enzyme</fullName>
    </alternativeName>
    <alternativeName>
        <fullName evidence="9">Glycogen branching enzyme</fullName>
        <shortName evidence="9">BE</shortName>
    </alternativeName>
</protein>
<evidence type="ECO:0000256" key="1">
    <source>
        <dbReference type="ARBA" id="ARBA00000826"/>
    </source>
</evidence>
<feature type="active site" description="Proton donor" evidence="9 10">
    <location>
        <position position="459"/>
    </location>
</feature>
<dbReference type="InterPro" id="IPR013780">
    <property type="entry name" value="Glyco_hydro_b"/>
</dbReference>
<comment type="subunit">
    <text evidence="9">Monomer.</text>
</comment>
<evidence type="ECO:0000256" key="2">
    <source>
        <dbReference type="ARBA" id="ARBA00004964"/>
    </source>
</evidence>
<dbReference type="FunFam" id="2.60.40.10:FF:000169">
    <property type="entry name" value="1,4-alpha-glucan branching enzyme GlgB"/>
    <property type="match status" value="1"/>
</dbReference>
<dbReference type="UniPathway" id="UPA00164"/>
<dbReference type="CDD" id="cd02855">
    <property type="entry name" value="E_set_GBE_prok_N"/>
    <property type="match status" value="1"/>
</dbReference>
<dbReference type="NCBIfam" id="NF003811">
    <property type="entry name" value="PRK05402.1"/>
    <property type="match status" value="1"/>
</dbReference>
<dbReference type="InterPro" id="IPR013783">
    <property type="entry name" value="Ig-like_fold"/>
</dbReference>
<dbReference type="GO" id="GO:0043169">
    <property type="term" value="F:cation binding"/>
    <property type="evidence" value="ECO:0007669"/>
    <property type="project" value="InterPro"/>
</dbReference>
<dbReference type="Pfam" id="PF00128">
    <property type="entry name" value="Alpha-amylase"/>
    <property type="match status" value="1"/>
</dbReference>
<organism evidence="12">
    <name type="scientific">uncultured Acidimicrobiales bacterium</name>
    <dbReference type="NCBI Taxonomy" id="310071"/>
    <lineage>
        <taxon>Bacteria</taxon>
        <taxon>Bacillati</taxon>
        <taxon>Actinomycetota</taxon>
        <taxon>Acidimicrobiia</taxon>
        <taxon>Acidimicrobiales</taxon>
        <taxon>environmental samples</taxon>
    </lineage>
</organism>
<evidence type="ECO:0000256" key="3">
    <source>
        <dbReference type="ARBA" id="ARBA00009000"/>
    </source>
</evidence>
<feature type="active site" description="Nucleophile" evidence="9 10">
    <location>
        <position position="406"/>
    </location>
</feature>
<dbReference type="InterPro" id="IPR017853">
    <property type="entry name" value="GH"/>
</dbReference>
<dbReference type="SMART" id="SM00642">
    <property type="entry name" value="Aamy"/>
    <property type="match status" value="1"/>
</dbReference>
<dbReference type="NCBIfam" id="TIGR01515">
    <property type="entry name" value="branching_enzym"/>
    <property type="match status" value="1"/>
</dbReference>
<comment type="catalytic activity">
    <reaction evidence="1 9">
        <text>Transfers a segment of a (1-&gt;4)-alpha-D-glucan chain to a primary hydroxy group in a similar glucan chain.</text>
        <dbReference type="EC" id="2.4.1.18"/>
    </reaction>
</comment>
<evidence type="ECO:0000256" key="5">
    <source>
        <dbReference type="ARBA" id="ARBA00022676"/>
    </source>
</evidence>
<evidence type="ECO:0000259" key="11">
    <source>
        <dbReference type="SMART" id="SM00642"/>
    </source>
</evidence>
<dbReference type="InterPro" id="IPR006048">
    <property type="entry name" value="A-amylase/branching_C"/>
</dbReference>
<dbReference type="InterPro" id="IPR044143">
    <property type="entry name" value="GlgB_N_E_set_prok"/>
</dbReference>
<feature type="domain" description="Glycosyl hydrolase family 13 catalytic" evidence="11">
    <location>
        <begin position="216"/>
        <end position="611"/>
    </location>
</feature>
<dbReference type="InterPro" id="IPR006047">
    <property type="entry name" value="GH13_cat_dom"/>
</dbReference>
<dbReference type="InterPro" id="IPR037439">
    <property type="entry name" value="Branching_enzy"/>
</dbReference>
<dbReference type="AlphaFoldDB" id="A0A6J4J3M3"/>
<evidence type="ECO:0000256" key="8">
    <source>
        <dbReference type="ARBA" id="ARBA00023277"/>
    </source>
</evidence>